<keyword evidence="3" id="KW-0813">Transport</keyword>
<dbReference type="EMBL" id="PGGS01000026">
    <property type="protein sequence ID" value="PNH11607.1"/>
    <property type="molecule type" value="Genomic_DNA"/>
</dbReference>
<evidence type="ECO:0000259" key="11">
    <source>
        <dbReference type="PROSITE" id="PS50865"/>
    </source>
</evidence>
<feature type="domain" description="MYND-type" evidence="11">
    <location>
        <begin position="578"/>
        <end position="623"/>
    </location>
</feature>
<evidence type="ECO:0000256" key="6">
    <source>
        <dbReference type="ARBA" id="ARBA00022833"/>
    </source>
</evidence>
<evidence type="ECO:0000256" key="9">
    <source>
        <dbReference type="SAM" id="Coils"/>
    </source>
</evidence>
<evidence type="ECO:0000256" key="2">
    <source>
        <dbReference type="ARBA" id="ARBA00009480"/>
    </source>
</evidence>
<reference evidence="12 13" key="1">
    <citation type="journal article" date="2017" name="Mol. Biol. Evol.">
        <title>The 4-celled Tetrabaena socialis nuclear genome reveals the essential components for genetic control of cell number at the origin of multicellularity in the volvocine lineage.</title>
        <authorList>
            <person name="Featherston J."/>
            <person name="Arakaki Y."/>
            <person name="Hanschen E.R."/>
            <person name="Ferris P.J."/>
            <person name="Michod R.E."/>
            <person name="Olson B.J.S.C."/>
            <person name="Nozaki H."/>
            <person name="Durand P.M."/>
        </authorList>
    </citation>
    <scope>NUCLEOTIDE SEQUENCE [LARGE SCALE GENOMIC DNA]</scope>
    <source>
        <strain evidence="12 13">NIES-571</strain>
    </source>
</reference>
<evidence type="ECO:0000256" key="5">
    <source>
        <dbReference type="ARBA" id="ARBA00022771"/>
    </source>
</evidence>
<keyword evidence="7" id="KW-0472">Membrane</keyword>
<dbReference type="Gene3D" id="6.10.140.2220">
    <property type="match status" value="1"/>
</dbReference>
<keyword evidence="9" id="KW-0175">Coiled coil</keyword>
<sequence>MARQNGKPAGQSAAERGIQERLEEEQARNDLFAGKDEGIKIDPTSRALEDQTIDQLVHTAVGTHKDTTASAQRALKMVEESRKMQAETLRQLESQNSKMQNIGDKMDNMNAELTYAEKLLSYMRRCCCCCFFDSCTGADPEEARKRQWNRRVDKLAAAGTLRTLDAAIRLTAAGAAVPATADAYDLHVMAVHLVGTLLNHSKALPILPAPAASGAQQQQQGQPQGQPGTGCEGDQLGVLVTAAKLARLLAAGWEAPPAGGLAVVMPVSAVVRAALESSMRNAEVGLRARLAEAAAEAAAQGGHACDPRVRCVSVEHEAYALAARSACLLAAALALCVALAIRVDPEQHAALVDGVTLVLWRLPAWVQPGGELPLPAGQVLAAQPHRLLAAAAQLLRRTPQPHAILARALLAALVALAAHEQLGGRLQGWLASPPPPVGGSGGDGGELGCLREATQGAVPRLLKIDPRGCGMVLALLQLAADDAGTSGGGAGGGRVGGDVSGGSAFRSASLAMADQLSKNAYQAEWMFLPDGSCTAGLVQELMARGAGAGVTGPVVALPAALGQLGASAQLRRLRVCGNPSCDNFEAPSEGELPLKKCSGCRAVRYCRAECQTAHWGAAHKAECAHLASRG</sequence>
<feature type="compositionally biased region" description="Low complexity" evidence="10">
    <location>
        <begin position="211"/>
        <end position="226"/>
    </location>
</feature>
<evidence type="ECO:0000256" key="10">
    <source>
        <dbReference type="SAM" id="MobiDB-lite"/>
    </source>
</evidence>
<accession>A0A2J8AGG4</accession>
<evidence type="ECO:0000313" key="13">
    <source>
        <dbReference type="Proteomes" id="UP000236333"/>
    </source>
</evidence>
<dbReference type="GO" id="GO:0008270">
    <property type="term" value="F:zinc ion binding"/>
    <property type="evidence" value="ECO:0007669"/>
    <property type="project" value="UniProtKB-KW"/>
</dbReference>
<evidence type="ECO:0000256" key="1">
    <source>
        <dbReference type="ARBA" id="ARBA00004370"/>
    </source>
</evidence>
<evidence type="ECO:0000256" key="4">
    <source>
        <dbReference type="ARBA" id="ARBA00022723"/>
    </source>
</evidence>
<evidence type="ECO:0000256" key="8">
    <source>
        <dbReference type="PROSITE-ProRule" id="PRU00134"/>
    </source>
</evidence>
<proteinExistence type="inferred from homology"/>
<dbReference type="SUPFAM" id="SSF144232">
    <property type="entry name" value="HIT/MYND zinc finger-like"/>
    <property type="match status" value="1"/>
</dbReference>
<dbReference type="GO" id="GO:0005484">
    <property type="term" value="F:SNAP receptor activity"/>
    <property type="evidence" value="ECO:0007669"/>
    <property type="project" value="InterPro"/>
</dbReference>
<gene>
    <name evidence="12" type="ORF">TSOC_001539</name>
</gene>
<name>A0A2J8AGG4_9CHLO</name>
<dbReference type="OrthoDB" id="19261at2759"/>
<dbReference type="PROSITE" id="PS50865">
    <property type="entry name" value="ZF_MYND_2"/>
    <property type="match status" value="1"/>
</dbReference>
<feature type="region of interest" description="Disordered" evidence="10">
    <location>
        <begin position="211"/>
        <end position="231"/>
    </location>
</feature>
<dbReference type="SUPFAM" id="SSF58038">
    <property type="entry name" value="SNARE fusion complex"/>
    <property type="match status" value="1"/>
</dbReference>
<comment type="subcellular location">
    <subcellularLocation>
        <location evidence="1">Membrane</location>
    </subcellularLocation>
</comment>
<feature type="region of interest" description="Disordered" evidence="10">
    <location>
        <begin position="1"/>
        <end position="38"/>
    </location>
</feature>
<evidence type="ECO:0000256" key="7">
    <source>
        <dbReference type="ARBA" id="ARBA00023136"/>
    </source>
</evidence>
<dbReference type="PANTHER" id="PTHR19305">
    <property type="entry name" value="SYNAPTOSOMAL ASSOCIATED PROTEIN"/>
    <property type="match status" value="1"/>
</dbReference>
<keyword evidence="13" id="KW-1185">Reference proteome</keyword>
<evidence type="ECO:0000256" key="3">
    <source>
        <dbReference type="ARBA" id="ARBA00022448"/>
    </source>
</evidence>
<keyword evidence="6" id="KW-0862">Zinc</keyword>
<dbReference type="PANTHER" id="PTHR19305:SF9">
    <property type="entry name" value="SYNAPTOSOMAL-ASSOCIATED PROTEIN 29"/>
    <property type="match status" value="1"/>
</dbReference>
<dbReference type="GO" id="GO:0005886">
    <property type="term" value="C:plasma membrane"/>
    <property type="evidence" value="ECO:0007669"/>
    <property type="project" value="TreeGrafter"/>
</dbReference>
<dbReference type="Pfam" id="PF01753">
    <property type="entry name" value="zf-MYND"/>
    <property type="match status" value="1"/>
</dbReference>
<dbReference type="InterPro" id="IPR002893">
    <property type="entry name" value="Znf_MYND"/>
</dbReference>
<dbReference type="InterPro" id="IPR044766">
    <property type="entry name" value="NPSN/SNAP25-like_N_SNARE"/>
</dbReference>
<evidence type="ECO:0000313" key="12">
    <source>
        <dbReference type="EMBL" id="PNH11607.1"/>
    </source>
</evidence>
<dbReference type="AlphaFoldDB" id="A0A2J8AGG4"/>
<feature type="coiled-coil region" evidence="9">
    <location>
        <begin position="75"/>
        <end position="112"/>
    </location>
</feature>
<dbReference type="Gene3D" id="1.20.5.110">
    <property type="match status" value="1"/>
</dbReference>
<dbReference type="Proteomes" id="UP000236333">
    <property type="component" value="Unassembled WGS sequence"/>
</dbReference>
<keyword evidence="4" id="KW-0479">Metal-binding</keyword>
<dbReference type="GO" id="GO:0031201">
    <property type="term" value="C:SNARE complex"/>
    <property type="evidence" value="ECO:0007669"/>
    <property type="project" value="InterPro"/>
</dbReference>
<feature type="compositionally biased region" description="Basic and acidic residues" evidence="10">
    <location>
        <begin position="17"/>
        <end position="38"/>
    </location>
</feature>
<comment type="caution">
    <text evidence="12">The sequence shown here is derived from an EMBL/GenBank/DDBJ whole genome shotgun (WGS) entry which is preliminary data.</text>
</comment>
<dbReference type="CDD" id="cd15861">
    <property type="entry name" value="SNARE_SNAP25N_23N_29N_SEC9N"/>
    <property type="match status" value="1"/>
</dbReference>
<organism evidence="12 13">
    <name type="scientific">Tetrabaena socialis</name>
    <dbReference type="NCBI Taxonomy" id="47790"/>
    <lineage>
        <taxon>Eukaryota</taxon>
        <taxon>Viridiplantae</taxon>
        <taxon>Chlorophyta</taxon>
        <taxon>core chlorophytes</taxon>
        <taxon>Chlorophyceae</taxon>
        <taxon>CS clade</taxon>
        <taxon>Chlamydomonadales</taxon>
        <taxon>Tetrabaenaceae</taxon>
        <taxon>Tetrabaena</taxon>
    </lineage>
</organism>
<keyword evidence="5 8" id="KW-0863">Zinc-finger</keyword>
<protein>
    <submittedName>
        <fullName evidence="12">Synaptosomal-associated protein 25</fullName>
    </submittedName>
</protein>
<comment type="similarity">
    <text evidence="2">Belongs to the SNAP-25 family.</text>
</comment>